<accession>A0ABR7J7P5</accession>
<proteinExistence type="predicted"/>
<dbReference type="RefSeq" id="WP_187010122.1">
    <property type="nucleotide sequence ID" value="NZ_JACRUI010000002.1"/>
</dbReference>
<keyword evidence="2" id="KW-1185">Reference proteome</keyword>
<evidence type="ECO:0000313" key="1">
    <source>
        <dbReference type="EMBL" id="MBC5841559.1"/>
    </source>
</evidence>
<protein>
    <recommendedName>
        <fullName evidence="3">Adenylosuccinate lyase</fullName>
    </recommendedName>
</protein>
<evidence type="ECO:0000313" key="2">
    <source>
        <dbReference type="Proteomes" id="UP000629963"/>
    </source>
</evidence>
<name>A0ABR7J7P5_9FLAO</name>
<dbReference type="InterPro" id="IPR016024">
    <property type="entry name" value="ARM-type_fold"/>
</dbReference>
<organism evidence="1 2">
    <name type="scientific">Flavobacterium kayseriense</name>
    <dbReference type="NCBI Taxonomy" id="2764714"/>
    <lineage>
        <taxon>Bacteria</taxon>
        <taxon>Pseudomonadati</taxon>
        <taxon>Bacteroidota</taxon>
        <taxon>Flavobacteriia</taxon>
        <taxon>Flavobacteriales</taxon>
        <taxon>Flavobacteriaceae</taxon>
        <taxon>Flavobacterium</taxon>
    </lineage>
</organism>
<sequence>MKDLLLTNAIWASNFAVIRVETAQLVITNEELFPQLFALAIDSTNENHNKACWILEIVLHKRLPLIIDYLPEFCSTLSVFTNDGATRAIAKVCIFISRHLSLTATQERQITESCFDWLITANKKVATKVYAARALYELGKSIKWIYPELQQILIEDYPKHSAAYKAAAREILKKIK</sequence>
<dbReference type="EMBL" id="JACRUJ010000002">
    <property type="protein sequence ID" value="MBC5841559.1"/>
    <property type="molecule type" value="Genomic_DNA"/>
</dbReference>
<dbReference type="Proteomes" id="UP000629963">
    <property type="component" value="Unassembled WGS sequence"/>
</dbReference>
<gene>
    <name evidence="1" type="ORF">H8R23_09080</name>
</gene>
<evidence type="ECO:0008006" key="3">
    <source>
        <dbReference type="Google" id="ProtNLM"/>
    </source>
</evidence>
<reference evidence="1 2" key="1">
    <citation type="submission" date="2020-08" db="EMBL/GenBank/DDBJ databases">
        <title>Description of novel Flavobacterium F-380 isolate.</title>
        <authorList>
            <person name="Saticioglu I.B."/>
            <person name="Duman M."/>
            <person name="Altun S."/>
        </authorList>
    </citation>
    <scope>NUCLEOTIDE SEQUENCE [LARGE SCALE GENOMIC DNA]</scope>
    <source>
        <strain evidence="1 2">F-380</strain>
    </source>
</reference>
<dbReference type="SUPFAM" id="SSF48371">
    <property type="entry name" value="ARM repeat"/>
    <property type="match status" value="1"/>
</dbReference>
<comment type="caution">
    <text evidence="1">The sequence shown here is derived from an EMBL/GenBank/DDBJ whole genome shotgun (WGS) entry which is preliminary data.</text>
</comment>